<dbReference type="PIRSF" id="PIRSF000239">
    <property type="entry name" value="AHPC"/>
    <property type="match status" value="1"/>
</dbReference>
<dbReference type="CDD" id="cd03016">
    <property type="entry name" value="PRX_1cys"/>
    <property type="match status" value="1"/>
</dbReference>
<evidence type="ECO:0000256" key="7">
    <source>
        <dbReference type="PIRSR" id="PIRSR000239-1"/>
    </source>
</evidence>
<accession>A0A139A8F9</accession>
<protein>
    <submittedName>
        <fullName evidence="9">Thioredoxin-like protein</fullName>
    </submittedName>
</protein>
<dbReference type="SUPFAM" id="SSF52833">
    <property type="entry name" value="Thioredoxin-like"/>
    <property type="match status" value="1"/>
</dbReference>
<dbReference type="Pfam" id="PF00578">
    <property type="entry name" value="AhpC-TSA"/>
    <property type="match status" value="1"/>
</dbReference>
<dbReference type="Gene3D" id="3.40.30.10">
    <property type="entry name" value="Glutaredoxin"/>
    <property type="match status" value="1"/>
</dbReference>
<dbReference type="InterPro" id="IPR013766">
    <property type="entry name" value="Thioredoxin_domain"/>
</dbReference>
<dbReference type="GO" id="GO:0005739">
    <property type="term" value="C:mitochondrion"/>
    <property type="evidence" value="ECO:0007669"/>
    <property type="project" value="EnsemblFungi"/>
</dbReference>
<keyword evidence="1 6" id="KW-0575">Peroxidase</keyword>
<dbReference type="AlphaFoldDB" id="A0A139A8F9"/>
<gene>
    <name evidence="9" type="ORF">M427DRAFT_113712</name>
</gene>
<keyword evidence="3 6" id="KW-0560">Oxidoreductase</keyword>
<evidence type="ECO:0000256" key="1">
    <source>
        <dbReference type="ARBA" id="ARBA00022559"/>
    </source>
</evidence>
<evidence type="ECO:0000256" key="2">
    <source>
        <dbReference type="ARBA" id="ARBA00022862"/>
    </source>
</evidence>
<reference evidence="9 10" key="1">
    <citation type="journal article" date="2015" name="Genome Biol. Evol.">
        <title>Phylogenomic analyses indicate that early fungi evolved digesting cell walls of algal ancestors of land plants.</title>
        <authorList>
            <person name="Chang Y."/>
            <person name="Wang S."/>
            <person name="Sekimoto S."/>
            <person name="Aerts A.L."/>
            <person name="Choi C."/>
            <person name="Clum A."/>
            <person name="LaButti K.M."/>
            <person name="Lindquist E.A."/>
            <person name="Yee Ngan C."/>
            <person name="Ohm R.A."/>
            <person name="Salamov A.A."/>
            <person name="Grigoriev I.V."/>
            <person name="Spatafora J.W."/>
            <person name="Berbee M.L."/>
        </authorList>
    </citation>
    <scope>NUCLEOTIDE SEQUENCE [LARGE SCALE GENOMIC DNA]</scope>
    <source>
        <strain evidence="9 10">JEL478</strain>
    </source>
</reference>
<keyword evidence="2 6" id="KW-0049">Antioxidant</keyword>
<keyword evidence="4 6" id="KW-0676">Redox-active center</keyword>
<feature type="domain" description="Thioredoxin" evidence="8">
    <location>
        <begin position="11"/>
        <end position="174"/>
    </location>
</feature>
<dbReference type="OMA" id="DHVDWVN"/>
<dbReference type="GO" id="GO:0045454">
    <property type="term" value="P:cell redox homeostasis"/>
    <property type="evidence" value="ECO:0007669"/>
    <property type="project" value="EnsemblFungi"/>
</dbReference>
<proteinExistence type="inferred from homology"/>
<dbReference type="Gene3D" id="3.30.1020.10">
    <property type="entry name" value="Antioxidant, Horf6, Chain A, domain2"/>
    <property type="match status" value="1"/>
</dbReference>
<feature type="active site" description="Cysteine sulfenic acid (-SOH) intermediate; for peroxidase activity" evidence="7">
    <location>
        <position position="53"/>
    </location>
</feature>
<evidence type="ECO:0000313" key="10">
    <source>
        <dbReference type="Proteomes" id="UP000070544"/>
    </source>
</evidence>
<dbReference type="STRING" id="1344416.A0A139A8F9"/>
<evidence type="ECO:0000259" key="8">
    <source>
        <dbReference type="PROSITE" id="PS51352"/>
    </source>
</evidence>
<dbReference type="GO" id="GO:0005829">
    <property type="term" value="C:cytosol"/>
    <property type="evidence" value="ECO:0007669"/>
    <property type="project" value="TreeGrafter"/>
</dbReference>
<evidence type="ECO:0000256" key="4">
    <source>
        <dbReference type="ARBA" id="ARBA00023284"/>
    </source>
</evidence>
<dbReference type="GO" id="GO:0008379">
    <property type="term" value="F:thioredoxin peroxidase activity"/>
    <property type="evidence" value="ECO:0007669"/>
    <property type="project" value="EnsemblFungi"/>
</dbReference>
<evidence type="ECO:0000256" key="3">
    <source>
        <dbReference type="ARBA" id="ARBA00023002"/>
    </source>
</evidence>
<dbReference type="FunFam" id="3.40.30.10:FF:000011">
    <property type="entry name" value="Peroxiredoxin PRX1"/>
    <property type="match status" value="1"/>
</dbReference>
<dbReference type="Pfam" id="PF10417">
    <property type="entry name" value="1-cysPrx_C"/>
    <property type="match status" value="1"/>
</dbReference>
<evidence type="ECO:0000313" key="9">
    <source>
        <dbReference type="EMBL" id="KXS12968.1"/>
    </source>
</evidence>
<comment type="function">
    <text evidence="6">Thiol-specific peroxidase that catalyzes the reduction of hydrogen peroxide and organic hydroperoxides to water and alcohols, respectively.</text>
</comment>
<dbReference type="Proteomes" id="UP000070544">
    <property type="component" value="Unassembled WGS sequence"/>
</dbReference>
<dbReference type="EMBL" id="KQ965783">
    <property type="protein sequence ID" value="KXS12968.1"/>
    <property type="molecule type" value="Genomic_DNA"/>
</dbReference>
<evidence type="ECO:0000256" key="5">
    <source>
        <dbReference type="ARBA" id="ARBA00025719"/>
    </source>
</evidence>
<dbReference type="PANTHER" id="PTHR43503">
    <property type="entry name" value="MCG48959-RELATED"/>
    <property type="match status" value="1"/>
</dbReference>
<organism evidence="9 10">
    <name type="scientific">Gonapodya prolifera (strain JEL478)</name>
    <name type="common">Monoblepharis prolifera</name>
    <dbReference type="NCBI Taxonomy" id="1344416"/>
    <lineage>
        <taxon>Eukaryota</taxon>
        <taxon>Fungi</taxon>
        <taxon>Fungi incertae sedis</taxon>
        <taxon>Chytridiomycota</taxon>
        <taxon>Chytridiomycota incertae sedis</taxon>
        <taxon>Monoblepharidomycetes</taxon>
        <taxon>Monoblepharidales</taxon>
        <taxon>Gonapodyaceae</taxon>
        <taxon>Gonapodya</taxon>
    </lineage>
</organism>
<dbReference type="InterPro" id="IPR000866">
    <property type="entry name" value="AhpC/TSA"/>
</dbReference>
<dbReference type="InterPro" id="IPR019479">
    <property type="entry name" value="Peroxiredoxin_C"/>
</dbReference>
<evidence type="ECO:0000256" key="6">
    <source>
        <dbReference type="PIRNR" id="PIRNR000239"/>
    </source>
</evidence>
<comment type="similarity">
    <text evidence="5">Belongs to the peroxiredoxin family. Prx6 subfamily.</text>
</comment>
<dbReference type="PANTHER" id="PTHR43503:SF4">
    <property type="entry name" value="PEROXIREDOXIN-6"/>
    <property type="match status" value="1"/>
</dbReference>
<dbReference type="PROSITE" id="PS51352">
    <property type="entry name" value="THIOREDOXIN_2"/>
    <property type="match status" value="1"/>
</dbReference>
<dbReference type="InterPro" id="IPR024706">
    <property type="entry name" value="Peroxiredoxin_AhpC-typ"/>
</dbReference>
<dbReference type="OrthoDB" id="2996783at2759"/>
<name>A0A139A8F9_GONPJ</name>
<dbReference type="InterPro" id="IPR045020">
    <property type="entry name" value="PRX_1cys"/>
</dbReference>
<dbReference type="InterPro" id="IPR036249">
    <property type="entry name" value="Thioredoxin-like_sf"/>
</dbReference>
<keyword evidence="10" id="KW-1185">Reference proteome</keyword>
<sequence>MTQDLNTGPPLRLGSVAPDFTAQTTQGDIRFHDFIDGSWVLFFSHPADFTPVCTTELGAIARLKPEFDKRGVKAIGLSCNELNDHEKWIDDIERTQNGHIWFPIVADADRKVAALYSMVDYQDPSNIDKKGIPFTVRSVFVIDPKKTIRLTLTYPASVGRNVKELLRVIDSLQTGDKHKVTTPVDWEVGQKVIIPPTVSDEAAKASYPPFDPVLPYLRFTTVPSLH</sequence>